<gene>
    <name evidence="1" type="ORF">Q2T77_11190</name>
</gene>
<dbReference type="EMBL" id="JAUKVY010000006">
    <property type="protein sequence ID" value="MDO1532852.1"/>
    <property type="molecule type" value="Genomic_DNA"/>
</dbReference>
<keyword evidence="2" id="KW-1185">Reference proteome</keyword>
<proteinExistence type="predicted"/>
<name>A0ABT8S4C0_9BURK</name>
<dbReference type="RefSeq" id="WP_301808156.1">
    <property type="nucleotide sequence ID" value="NZ_JAUJZH010000006.1"/>
</dbReference>
<comment type="caution">
    <text evidence="1">The sequence shown here is derived from an EMBL/GenBank/DDBJ whole genome shotgun (WGS) entry which is preliminary data.</text>
</comment>
<evidence type="ECO:0000313" key="1">
    <source>
        <dbReference type="EMBL" id="MDO1532852.1"/>
    </source>
</evidence>
<reference evidence="1" key="1">
    <citation type="submission" date="2023-06" db="EMBL/GenBank/DDBJ databases">
        <authorList>
            <person name="Jiang Y."/>
            <person name="Liu Q."/>
        </authorList>
    </citation>
    <scope>NUCLEOTIDE SEQUENCE</scope>
    <source>
        <strain evidence="1">CGMCC 1.12090</strain>
    </source>
</reference>
<sequence>MASIVLGYAFACWGPDEPASISEAPLPSTPLTIEELHPRIASVVEEAAGNGAVLEVTLVQTSPMYPASVVSEFSRDALAVAQRMRQFFPHIDNQTLRFVAEVAQEPGDGLLFSIDLDRARLMSKVGAADFSFQDLLNQAQAVRFLDPEGRRYVASFCADPIANSATQFCLREVH</sequence>
<evidence type="ECO:0000313" key="2">
    <source>
        <dbReference type="Proteomes" id="UP001169027"/>
    </source>
</evidence>
<protein>
    <submittedName>
        <fullName evidence="1">Uncharacterized protein</fullName>
    </submittedName>
</protein>
<accession>A0ABT8S4C0</accession>
<dbReference type="Proteomes" id="UP001169027">
    <property type="component" value="Unassembled WGS sequence"/>
</dbReference>
<organism evidence="1 2">
    <name type="scientific">Variovorax ginsengisoli</name>
    <dbReference type="NCBI Taxonomy" id="363844"/>
    <lineage>
        <taxon>Bacteria</taxon>
        <taxon>Pseudomonadati</taxon>
        <taxon>Pseudomonadota</taxon>
        <taxon>Betaproteobacteria</taxon>
        <taxon>Burkholderiales</taxon>
        <taxon>Comamonadaceae</taxon>
        <taxon>Variovorax</taxon>
    </lineage>
</organism>